<reference evidence="4" key="1">
    <citation type="submission" date="2019-11" db="EMBL/GenBank/DDBJ databases">
        <title>The complete genome sequence of Saccharopolyspora sp. E2A.</title>
        <authorList>
            <person name="Zhang G."/>
        </authorList>
    </citation>
    <scope>NUCLEOTIDE SEQUENCE [LARGE SCALE GENOMIC DNA]</scope>
    <source>
        <strain evidence="4">E2A</strain>
    </source>
</reference>
<dbReference type="InterPro" id="IPR050570">
    <property type="entry name" value="Cell_wall_metabolism_enzyme"/>
</dbReference>
<evidence type="ECO:0000256" key="1">
    <source>
        <dbReference type="ARBA" id="ARBA00022729"/>
    </source>
</evidence>
<dbReference type="InterPro" id="IPR011055">
    <property type="entry name" value="Dup_hybrid_motif"/>
</dbReference>
<dbReference type="PANTHER" id="PTHR21666">
    <property type="entry name" value="PEPTIDASE-RELATED"/>
    <property type="match status" value="1"/>
</dbReference>
<evidence type="ECO:0000313" key="3">
    <source>
        <dbReference type="EMBL" id="QGK71027.1"/>
    </source>
</evidence>
<dbReference type="PANTHER" id="PTHR21666:SF289">
    <property type="entry name" value="L-ALA--D-GLU ENDOPEPTIDASE"/>
    <property type="match status" value="1"/>
</dbReference>
<evidence type="ECO:0000313" key="4">
    <source>
        <dbReference type="Proteomes" id="UP000371041"/>
    </source>
</evidence>
<dbReference type="SUPFAM" id="SSF51261">
    <property type="entry name" value="Duplicated hybrid motif"/>
    <property type="match status" value="1"/>
</dbReference>
<dbReference type="KEGG" id="sace:GIY23_17210"/>
<name>A0A5Q3QJM5_9PSEU</name>
<accession>A0A5Q3QJM5</accession>
<evidence type="ECO:0000259" key="2">
    <source>
        <dbReference type="Pfam" id="PF01551"/>
    </source>
</evidence>
<keyword evidence="1" id="KW-0732">Signal</keyword>
<dbReference type="CDD" id="cd12797">
    <property type="entry name" value="M23_peptidase"/>
    <property type="match status" value="1"/>
</dbReference>
<dbReference type="EMBL" id="CP045929">
    <property type="protein sequence ID" value="QGK71027.1"/>
    <property type="molecule type" value="Genomic_DNA"/>
</dbReference>
<protein>
    <submittedName>
        <fullName evidence="3">Peptidoglycan DD-metalloendopeptidase family protein</fullName>
    </submittedName>
</protein>
<sequence>MPSPISFPTRPTRAINRLLRRTVLLMTLVTALLGGQALVAASAPPAHGPSTRAESRYDWPLHPRPEVVRGYEAPSTPYGPGHRGVDLAGSLGQPVLAAGDGLVLFAAPLAGRPVVSIEHPGGLRTTYEPVTATVEVGDLVRRGESIGVLTGGHPECAVPEPGACLHWGARRRLDYTDPLRLVGPSPVRLLPWTEPPDAAFTSPVR</sequence>
<dbReference type="GO" id="GO:0004222">
    <property type="term" value="F:metalloendopeptidase activity"/>
    <property type="evidence" value="ECO:0007669"/>
    <property type="project" value="TreeGrafter"/>
</dbReference>
<keyword evidence="4" id="KW-1185">Reference proteome</keyword>
<feature type="domain" description="M23ase beta-sheet core" evidence="2">
    <location>
        <begin position="81"/>
        <end position="178"/>
    </location>
</feature>
<dbReference type="Gene3D" id="2.70.70.10">
    <property type="entry name" value="Glucose Permease (Domain IIA)"/>
    <property type="match status" value="1"/>
</dbReference>
<dbReference type="AlphaFoldDB" id="A0A5Q3QJM5"/>
<organism evidence="3 4">
    <name type="scientific">Allosaccharopolyspora coralli</name>
    <dbReference type="NCBI Taxonomy" id="2665642"/>
    <lineage>
        <taxon>Bacteria</taxon>
        <taxon>Bacillati</taxon>
        <taxon>Actinomycetota</taxon>
        <taxon>Actinomycetes</taxon>
        <taxon>Pseudonocardiales</taxon>
        <taxon>Pseudonocardiaceae</taxon>
        <taxon>Allosaccharopolyspora</taxon>
    </lineage>
</organism>
<dbReference type="Pfam" id="PF01551">
    <property type="entry name" value="Peptidase_M23"/>
    <property type="match status" value="1"/>
</dbReference>
<dbReference type="Proteomes" id="UP000371041">
    <property type="component" value="Chromosome"/>
</dbReference>
<gene>
    <name evidence="3" type="ORF">GIY23_17210</name>
</gene>
<dbReference type="InterPro" id="IPR016047">
    <property type="entry name" value="M23ase_b-sheet_dom"/>
</dbReference>
<proteinExistence type="predicted"/>